<sequence length="50" mass="5699">MISQERRRAENRVHGSSAPGKFHRHHGRLYVLLSVYGIPPSSQLQVQTLC</sequence>
<dbReference type="Proteomes" id="UP000699042">
    <property type="component" value="Unassembled WGS sequence"/>
</dbReference>
<keyword evidence="3" id="KW-1185">Reference proteome</keyword>
<dbReference type="AlphaFoldDB" id="A0A9P7QYN8"/>
<comment type="caution">
    <text evidence="2">The sequence shown here is derived from an EMBL/GenBank/DDBJ whole genome shotgun (WGS) entry which is preliminary data.</text>
</comment>
<feature type="region of interest" description="Disordered" evidence="1">
    <location>
        <begin position="1"/>
        <end position="22"/>
    </location>
</feature>
<evidence type="ECO:0000313" key="2">
    <source>
        <dbReference type="EMBL" id="KAG7044632.1"/>
    </source>
</evidence>
<proteinExistence type="predicted"/>
<reference evidence="2" key="1">
    <citation type="submission" date="2021-05" db="EMBL/GenBank/DDBJ databases">
        <title>Comparative genomics of three Colletotrichum scovillei strains and genetic complementation revealed genes involved fungal growth and virulence on chili pepper.</title>
        <authorList>
            <person name="Hsieh D.-K."/>
            <person name="Chuang S.-C."/>
            <person name="Chen C.-Y."/>
            <person name="Chao Y.-T."/>
            <person name="Lu M.-Y.J."/>
            <person name="Lee M.-H."/>
            <person name="Shih M.-C."/>
        </authorList>
    </citation>
    <scope>NUCLEOTIDE SEQUENCE</scope>
    <source>
        <strain evidence="2">Coll-153</strain>
    </source>
</reference>
<dbReference type="EMBL" id="JAESDN010000010">
    <property type="protein sequence ID" value="KAG7044632.1"/>
    <property type="molecule type" value="Genomic_DNA"/>
</dbReference>
<evidence type="ECO:0000256" key="1">
    <source>
        <dbReference type="SAM" id="MobiDB-lite"/>
    </source>
</evidence>
<evidence type="ECO:0000313" key="3">
    <source>
        <dbReference type="Proteomes" id="UP000699042"/>
    </source>
</evidence>
<accession>A0A9P7QYN8</accession>
<name>A0A9P7QYN8_9PEZI</name>
<gene>
    <name evidence="2" type="ORF">JMJ77_004094</name>
</gene>
<feature type="compositionally biased region" description="Basic and acidic residues" evidence="1">
    <location>
        <begin position="1"/>
        <end position="13"/>
    </location>
</feature>
<protein>
    <submittedName>
        <fullName evidence="2">Uncharacterized protein</fullName>
    </submittedName>
</protein>
<feature type="non-terminal residue" evidence="2">
    <location>
        <position position="50"/>
    </location>
</feature>
<organism evidence="2 3">
    <name type="scientific">Colletotrichum scovillei</name>
    <dbReference type="NCBI Taxonomy" id="1209932"/>
    <lineage>
        <taxon>Eukaryota</taxon>
        <taxon>Fungi</taxon>
        <taxon>Dikarya</taxon>
        <taxon>Ascomycota</taxon>
        <taxon>Pezizomycotina</taxon>
        <taxon>Sordariomycetes</taxon>
        <taxon>Hypocreomycetidae</taxon>
        <taxon>Glomerellales</taxon>
        <taxon>Glomerellaceae</taxon>
        <taxon>Colletotrichum</taxon>
        <taxon>Colletotrichum acutatum species complex</taxon>
    </lineage>
</organism>